<feature type="domain" description="Major facilitator superfamily (MFS) profile" evidence="8">
    <location>
        <begin position="6"/>
        <end position="381"/>
    </location>
</feature>
<feature type="transmembrane region" description="Helical" evidence="7">
    <location>
        <begin position="72"/>
        <end position="90"/>
    </location>
</feature>
<dbReference type="Proteomes" id="UP001150830">
    <property type="component" value="Unassembled WGS sequence"/>
</dbReference>
<dbReference type="AlphaFoldDB" id="A0A9X3IQZ7"/>
<feature type="compositionally biased region" description="Basic residues" evidence="6">
    <location>
        <begin position="398"/>
        <end position="408"/>
    </location>
</feature>
<protein>
    <submittedName>
        <fullName evidence="9">MFS transporter</fullName>
    </submittedName>
</protein>
<organism evidence="9 10">
    <name type="scientific">Parathalassolituus penaei</name>
    <dbReference type="NCBI Taxonomy" id="2997323"/>
    <lineage>
        <taxon>Bacteria</taxon>
        <taxon>Pseudomonadati</taxon>
        <taxon>Pseudomonadota</taxon>
        <taxon>Gammaproteobacteria</taxon>
        <taxon>Oceanospirillales</taxon>
        <taxon>Oceanospirillaceae</taxon>
        <taxon>Parathalassolituus</taxon>
    </lineage>
</organism>
<evidence type="ECO:0000256" key="5">
    <source>
        <dbReference type="ARBA" id="ARBA00023136"/>
    </source>
</evidence>
<dbReference type="Gene3D" id="1.20.1250.20">
    <property type="entry name" value="MFS general substrate transporter like domains"/>
    <property type="match status" value="1"/>
</dbReference>
<gene>
    <name evidence="9" type="ORF">OUO13_00710</name>
</gene>
<comment type="subcellular location">
    <subcellularLocation>
        <location evidence="1">Cell membrane</location>
        <topology evidence="1">Multi-pass membrane protein</topology>
    </subcellularLocation>
</comment>
<dbReference type="PROSITE" id="PS50850">
    <property type="entry name" value="MFS"/>
    <property type="match status" value="1"/>
</dbReference>
<dbReference type="Pfam" id="PF07690">
    <property type="entry name" value="MFS_1"/>
    <property type="match status" value="1"/>
</dbReference>
<reference evidence="9" key="1">
    <citation type="submission" date="2022-11" db="EMBL/GenBank/DDBJ databases">
        <title>Parathalassolutuus dongxingensis gen. nov., sp. nov., a novel member of family Oceanospirillaceae isolated from a coastal shrimp pond in Guangxi, China.</title>
        <authorList>
            <person name="Chen H."/>
        </authorList>
    </citation>
    <scope>NUCLEOTIDE SEQUENCE</scope>
    <source>
        <strain evidence="9">G-43</strain>
    </source>
</reference>
<proteinExistence type="predicted"/>
<name>A0A9X3IQZ7_9GAMM</name>
<feature type="transmembrane region" description="Helical" evidence="7">
    <location>
        <begin position="42"/>
        <end position="65"/>
    </location>
</feature>
<keyword evidence="3 7" id="KW-0812">Transmembrane</keyword>
<dbReference type="RefSeq" id="WP_283171924.1">
    <property type="nucleotide sequence ID" value="NZ_JAPNOA010000003.1"/>
</dbReference>
<feature type="transmembrane region" description="Helical" evidence="7">
    <location>
        <begin position="201"/>
        <end position="225"/>
    </location>
</feature>
<dbReference type="EMBL" id="JAPNOA010000003">
    <property type="protein sequence ID" value="MCY0963710.1"/>
    <property type="molecule type" value="Genomic_DNA"/>
</dbReference>
<dbReference type="InterPro" id="IPR050189">
    <property type="entry name" value="MFS_Efflux_Transporters"/>
</dbReference>
<dbReference type="GO" id="GO:0005886">
    <property type="term" value="C:plasma membrane"/>
    <property type="evidence" value="ECO:0007669"/>
    <property type="project" value="UniProtKB-SubCell"/>
</dbReference>
<dbReference type="PANTHER" id="PTHR43124:SF8">
    <property type="entry name" value="INNER MEMBRANE TRANSPORT PROTEIN YDHP"/>
    <property type="match status" value="1"/>
</dbReference>
<evidence type="ECO:0000256" key="7">
    <source>
        <dbReference type="SAM" id="Phobius"/>
    </source>
</evidence>
<comment type="caution">
    <text evidence="9">The sequence shown here is derived from an EMBL/GenBank/DDBJ whole genome shotgun (WGS) entry which is preliminary data.</text>
</comment>
<sequence length="408" mass="42304">MKINFPILALALGSFGIGVTEFGPMGMLPVIAEDLGVSIPSAGMLISAYAFGVVIGAPIMTLGFAKMSRRSLLLLAMSIYTLGNLLSALADSYSTLLIARIVTSFNHGAFFGVGAVVAANLASPDKRAAAMAAMFSGLTIANIGGVPLATWVGEAVGWRIPFYGMAGIGLLTLLALRLYLPKLPVDGESSIRDELKVLASGSVLFALLLTVVGASSMFTVFTYIVPILEQETRAGTFFITSMLVVYGLGLTAGNWIAGRWADRSLMGTLIISLVATIALLLLFAFTMQSAAIVAPLVFLWGIVSFAVVPPLQSLVVQEASEAPNLASAMNIAAFNMGNAIGAALGGAVIHAGLGLPAVTIAGACTSAAGLGLVLLFQQGKKKEQELIQGGKTPTHSLNQRRSRPLSSQ</sequence>
<dbReference type="CDD" id="cd17324">
    <property type="entry name" value="MFS_NepI_like"/>
    <property type="match status" value="1"/>
</dbReference>
<feature type="transmembrane region" description="Helical" evidence="7">
    <location>
        <begin position="264"/>
        <end position="286"/>
    </location>
</feature>
<evidence type="ECO:0000256" key="2">
    <source>
        <dbReference type="ARBA" id="ARBA00022475"/>
    </source>
</evidence>
<feature type="transmembrane region" description="Helical" evidence="7">
    <location>
        <begin position="160"/>
        <end position="180"/>
    </location>
</feature>
<dbReference type="GO" id="GO:0022857">
    <property type="term" value="F:transmembrane transporter activity"/>
    <property type="evidence" value="ECO:0007669"/>
    <property type="project" value="InterPro"/>
</dbReference>
<dbReference type="SUPFAM" id="SSF103473">
    <property type="entry name" value="MFS general substrate transporter"/>
    <property type="match status" value="1"/>
</dbReference>
<feature type="region of interest" description="Disordered" evidence="6">
    <location>
        <begin position="385"/>
        <end position="408"/>
    </location>
</feature>
<feature type="transmembrane region" description="Helical" evidence="7">
    <location>
        <begin position="292"/>
        <end position="316"/>
    </location>
</feature>
<feature type="transmembrane region" description="Helical" evidence="7">
    <location>
        <begin position="328"/>
        <end position="349"/>
    </location>
</feature>
<evidence type="ECO:0000256" key="4">
    <source>
        <dbReference type="ARBA" id="ARBA00022989"/>
    </source>
</evidence>
<keyword evidence="5 7" id="KW-0472">Membrane</keyword>
<evidence type="ECO:0000256" key="3">
    <source>
        <dbReference type="ARBA" id="ARBA00022692"/>
    </source>
</evidence>
<dbReference type="PANTHER" id="PTHR43124">
    <property type="entry name" value="PURINE EFFLUX PUMP PBUE"/>
    <property type="match status" value="1"/>
</dbReference>
<accession>A0A9X3IQZ7</accession>
<feature type="transmembrane region" description="Helical" evidence="7">
    <location>
        <begin position="96"/>
        <end position="121"/>
    </location>
</feature>
<evidence type="ECO:0000256" key="6">
    <source>
        <dbReference type="SAM" id="MobiDB-lite"/>
    </source>
</evidence>
<feature type="transmembrane region" description="Helical" evidence="7">
    <location>
        <begin position="237"/>
        <end position="257"/>
    </location>
</feature>
<evidence type="ECO:0000313" key="9">
    <source>
        <dbReference type="EMBL" id="MCY0963710.1"/>
    </source>
</evidence>
<keyword evidence="2" id="KW-1003">Cell membrane</keyword>
<keyword evidence="10" id="KW-1185">Reference proteome</keyword>
<evidence type="ECO:0000259" key="8">
    <source>
        <dbReference type="PROSITE" id="PS50850"/>
    </source>
</evidence>
<keyword evidence="4 7" id="KW-1133">Transmembrane helix</keyword>
<evidence type="ECO:0000256" key="1">
    <source>
        <dbReference type="ARBA" id="ARBA00004651"/>
    </source>
</evidence>
<dbReference type="InterPro" id="IPR036259">
    <property type="entry name" value="MFS_trans_sf"/>
</dbReference>
<evidence type="ECO:0000313" key="10">
    <source>
        <dbReference type="Proteomes" id="UP001150830"/>
    </source>
</evidence>
<dbReference type="InterPro" id="IPR011701">
    <property type="entry name" value="MFS"/>
</dbReference>
<feature type="transmembrane region" description="Helical" evidence="7">
    <location>
        <begin position="355"/>
        <end position="376"/>
    </location>
</feature>
<feature type="transmembrane region" description="Helical" evidence="7">
    <location>
        <begin position="128"/>
        <end position="148"/>
    </location>
</feature>
<dbReference type="InterPro" id="IPR020846">
    <property type="entry name" value="MFS_dom"/>
</dbReference>